<accession>A0A926Q2R3</accession>
<dbReference type="EMBL" id="JACVDC010000007">
    <property type="protein sequence ID" value="MBC9795206.1"/>
    <property type="molecule type" value="Genomic_DNA"/>
</dbReference>
<protein>
    <submittedName>
        <fullName evidence="1">Uncharacterized protein</fullName>
    </submittedName>
</protein>
<evidence type="ECO:0000313" key="1">
    <source>
        <dbReference type="EMBL" id="MBC9795206.1"/>
    </source>
</evidence>
<dbReference type="AlphaFoldDB" id="A0A926Q2R3"/>
<name>A0A926Q2R3_9FLAO</name>
<dbReference type="RefSeq" id="WP_187964358.1">
    <property type="nucleotide sequence ID" value="NZ_JACVDC010000007.1"/>
</dbReference>
<keyword evidence="2" id="KW-1185">Reference proteome</keyword>
<organism evidence="1 2">
    <name type="scientific">Sinomicrobium weinanense</name>
    <dbReference type="NCBI Taxonomy" id="2842200"/>
    <lineage>
        <taxon>Bacteria</taxon>
        <taxon>Pseudomonadati</taxon>
        <taxon>Bacteroidota</taxon>
        <taxon>Flavobacteriia</taxon>
        <taxon>Flavobacteriales</taxon>
        <taxon>Flavobacteriaceae</taxon>
        <taxon>Sinomicrobium</taxon>
    </lineage>
</organism>
<sequence length="191" mass="20766">MKRIYFTVEIALLIALLSVKTSFGQQMRDKETFTDTRGIEYRVGDDLLIGYPSDGSGDFKYMISTTEKKLGWLKKAVKKVGDAGKSIARTGAEYNSAGTYNTGQDASGKANSALGLSEAGDRLLSGDHDLTGRSLRILRFSAKGNKRRGERFYAIVAGPGNGNYEIEIIPAIRSGELAGINGKLFDKDKPE</sequence>
<comment type="caution">
    <text evidence="1">The sequence shown here is derived from an EMBL/GenBank/DDBJ whole genome shotgun (WGS) entry which is preliminary data.</text>
</comment>
<reference evidence="1 2" key="1">
    <citation type="submission" date="2020-09" db="EMBL/GenBank/DDBJ databases">
        <title>Sinomicrobium weinanense sp. nov., a halophilic bacteria isolated from saline-alkali soil.</title>
        <authorList>
            <person name="Wu P."/>
            <person name="Ren H."/>
            <person name="Mei Y."/>
            <person name="Liang Y."/>
            <person name="Chen Z."/>
        </authorList>
    </citation>
    <scope>NUCLEOTIDE SEQUENCE [LARGE SCALE GENOMIC DNA]</scope>
    <source>
        <strain evidence="1 2">FJxs</strain>
    </source>
</reference>
<proteinExistence type="predicted"/>
<evidence type="ECO:0000313" key="2">
    <source>
        <dbReference type="Proteomes" id="UP000653730"/>
    </source>
</evidence>
<gene>
    <name evidence="1" type="ORF">IBL28_04455</name>
</gene>
<dbReference type="Proteomes" id="UP000653730">
    <property type="component" value="Unassembled WGS sequence"/>
</dbReference>